<dbReference type="OrthoDB" id="5108570at2"/>
<comment type="caution">
    <text evidence="1">The sequence shown here is derived from an EMBL/GenBank/DDBJ whole genome shotgun (WGS) entry which is preliminary data.</text>
</comment>
<dbReference type="RefSeq" id="WP_124236666.1">
    <property type="nucleotide sequence ID" value="NZ_JBHUFI010000016.1"/>
</dbReference>
<evidence type="ECO:0000313" key="1">
    <source>
        <dbReference type="EMBL" id="RQN07980.1"/>
    </source>
</evidence>
<protein>
    <submittedName>
        <fullName evidence="1">Uncharacterized protein</fullName>
    </submittedName>
</protein>
<proteinExistence type="predicted"/>
<dbReference type="EMBL" id="RQJX01000009">
    <property type="protein sequence ID" value="RQN07980.1"/>
    <property type="molecule type" value="Genomic_DNA"/>
</dbReference>
<keyword evidence="2" id="KW-1185">Reference proteome</keyword>
<organism evidence="1 2">
    <name type="scientific">Aeromicrobium camelliae</name>
    <dbReference type="NCBI Taxonomy" id="1538144"/>
    <lineage>
        <taxon>Bacteria</taxon>
        <taxon>Bacillati</taxon>
        <taxon>Actinomycetota</taxon>
        <taxon>Actinomycetes</taxon>
        <taxon>Propionibacteriales</taxon>
        <taxon>Nocardioidaceae</taxon>
        <taxon>Aeromicrobium</taxon>
    </lineage>
</organism>
<reference evidence="1 2" key="1">
    <citation type="submission" date="2018-11" db="EMBL/GenBank/DDBJ databases">
        <authorList>
            <person name="Li F."/>
        </authorList>
    </citation>
    <scope>NUCLEOTIDE SEQUENCE [LARGE SCALE GENOMIC DNA]</scope>
    <source>
        <strain evidence="1 2">YS17T</strain>
    </source>
</reference>
<evidence type="ECO:0000313" key="2">
    <source>
        <dbReference type="Proteomes" id="UP000275225"/>
    </source>
</evidence>
<name>A0A3N6WKZ9_9ACTN</name>
<gene>
    <name evidence="1" type="ORF">EHW97_08095</name>
</gene>
<dbReference type="Proteomes" id="UP000275225">
    <property type="component" value="Unassembled WGS sequence"/>
</dbReference>
<accession>A0A3N6WKZ9</accession>
<sequence length="351" mass="39730">MDPRTFALAYPRDPVSPRSYGPRIDKLLVDSRSFSHGFGRILHDALTGRPLPQRFQFRTWATRYTSWLNRGMGGLEREFDALLEGLSSSQDFTRLFMELNFHRLNAPVASWWETLLYDGGTASLSGSQVTRARFELSKTALTVVRSRDQLVERDLYFTDDFEEFRGWMIGALTEMDGMVALMELCRRIPGTFVIPAPPQFENMAGPANADLIVVQPRDGWRVRGVQLKASSTHRHVDRYDRDRVTLVDGIVDMYNERAMRRHQRRSDKDVVSWPGLVAAHYLASLAPGRETEEWSKLPDLYSTSSKAQEATHSTVSRNQEVFDTLIERIVADLGPAAVNGEGEGPGIVPTH</sequence>
<dbReference type="AlphaFoldDB" id="A0A3N6WKZ9"/>